<gene>
    <name evidence="4" type="ORF">TCAL_12884</name>
</gene>
<protein>
    <submittedName>
        <fullName evidence="4">Uncharacterized protein</fullName>
    </submittedName>
</protein>
<sequence length="202" mass="23160">MIFEVLLTLSCGVTLLPQEISASKLYVRNMKPITSNGEELIPNFCNCTTDCLSAEGLLYHGITLTNEEKADVPRWGLRTALKMKCIQELVKREDRDYGKWRMIRYNDFDEESTTKGLASDASGSEFLQIVGFFLDHLTLFIVIFLVIFFFSLYWYFHCLNAETKHSTYADIQILEAPPQRTSQPRPSLGRYPSSHPDEVTEV</sequence>
<proteinExistence type="predicted"/>
<evidence type="ECO:0000313" key="5">
    <source>
        <dbReference type="Proteomes" id="UP000318571"/>
    </source>
</evidence>
<feature type="chain" id="PRO_5022082593" evidence="3">
    <location>
        <begin position="23"/>
        <end position="202"/>
    </location>
</feature>
<organism evidence="4 5">
    <name type="scientific">Tigriopus californicus</name>
    <name type="common">Marine copepod</name>
    <dbReference type="NCBI Taxonomy" id="6832"/>
    <lineage>
        <taxon>Eukaryota</taxon>
        <taxon>Metazoa</taxon>
        <taxon>Ecdysozoa</taxon>
        <taxon>Arthropoda</taxon>
        <taxon>Crustacea</taxon>
        <taxon>Multicrustacea</taxon>
        <taxon>Hexanauplia</taxon>
        <taxon>Copepoda</taxon>
        <taxon>Harpacticoida</taxon>
        <taxon>Harpacticidae</taxon>
        <taxon>Tigriopus</taxon>
    </lineage>
</organism>
<comment type="caution">
    <text evidence="4">The sequence shown here is derived from an EMBL/GenBank/DDBJ whole genome shotgun (WGS) entry which is preliminary data.</text>
</comment>
<accession>A0A553PQZ3</accession>
<dbReference type="Proteomes" id="UP000318571">
    <property type="component" value="Chromosome 6"/>
</dbReference>
<evidence type="ECO:0000313" key="4">
    <source>
        <dbReference type="EMBL" id="TRY80103.1"/>
    </source>
</evidence>
<keyword evidence="5" id="KW-1185">Reference proteome</keyword>
<keyword evidence="3" id="KW-0732">Signal</keyword>
<feature type="region of interest" description="Disordered" evidence="1">
    <location>
        <begin position="179"/>
        <end position="202"/>
    </location>
</feature>
<keyword evidence="2" id="KW-1133">Transmembrane helix</keyword>
<name>A0A553PQZ3_TIGCA</name>
<keyword evidence="2" id="KW-0812">Transmembrane</keyword>
<reference evidence="4 5" key="1">
    <citation type="journal article" date="2018" name="Nat. Ecol. Evol.">
        <title>Genomic signatures of mitonuclear coevolution across populations of Tigriopus californicus.</title>
        <authorList>
            <person name="Barreto F.S."/>
            <person name="Watson E.T."/>
            <person name="Lima T.G."/>
            <person name="Willett C.S."/>
            <person name="Edmands S."/>
            <person name="Li W."/>
            <person name="Burton R.S."/>
        </authorList>
    </citation>
    <scope>NUCLEOTIDE SEQUENCE [LARGE SCALE GENOMIC DNA]</scope>
    <source>
        <strain evidence="4 5">San Diego</strain>
    </source>
</reference>
<evidence type="ECO:0000256" key="1">
    <source>
        <dbReference type="SAM" id="MobiDB-lite"/>
    </source>
</evidence>
<feature type="transmembrane region" description="Helical" evidence="2">
    <location>
        <begin position="137"/>
        <end position="156"/>
    </location>
</feature>
<dbReference type="EMBL" id="VCGU01000002">
    <property type="protein sequence ID" value="TRY80103.1"/>
    <property type="molecule type" value="Genomic_DNA"/>
</dbReference>
<feature type="signal peptide" evidence="3">
    <location>
        <begin position="1"/>
        <end position="22"/>
    </location>
</feature>
<dbReference type="AlphaFoldDB" id="A0A553PQZ3"/>
<evidence type="ECO:0000256" key="3">
    <source>
        <dbReference type="SAM" id="SignalP"/>
    </source>
</evidence>
<evidence type="ECO:0000256" key="2">
    <source>
        <dbReference type="SAM" id="Phobius"/>
    </source>
</evidence>
<keyword evidence="2" id="KW-0472">Membrane</keyword>